<evidence type="ECO:0000313" key="3">
    <source>
        <dbReference type="Proteomes" id="UP000297777"/>
    </source>
</evidence>
<keyword evidence="3" id="KW-1185">Reference proteome</keyword>
<evidence type="ECO:0000256" key="1">
    <source>
        <dbReference type="SAM" id="MobiDB-lite"/>
    </source>
</evidence>
<organism evidence="2 3">
    <name type="scientific">Botrytis tulipae</name>
    <dbReference type="NCBI Taxonomy" id="87230"/>
    <lineage>
        <taxon>Eukaryota</taxon>
        <taxon>Fungi</taxon>
        <taxon>Dikarya</taxon>
        <taxon>Ascomycota</taxon>
        <taxon>Pezizomycotina</taxon>
        <taxon>Leotiomycetes</taxon>
        <taxon>Helotiales</taxon>
        <taxon>Sclerotiniaceae</taxon>
        <taxon>Botrytis</taxon>
    </lineage>
</organism>
<dbReference type="OrthoDB" id="3519533at2759"/>
<comment type="caution">
    <text evidence="2">The sequence shown here is derived from an EMBL/GenBank/DDBJ whole genome shotgun (WGS) entry which is preliminary data.</text>
</comment>
<accession>A0A4Z1F9X0</accession>
<proteinExistence type="predicted"/>
<name>A0A4Z1F9X0_9HELO</name>
<sequence length="222" mass="25227">MLMLAYRGVRSESTIGTCAAVTEITDKRQFHSLIRMDASSTPSPPKLQIAHVLADLNILKQAPPRATLSFLRSLSTVSATIDERKTSIHSQPTPKFDRLGRRIPTPPSVVQSPSPPFRKHSSMDSIDLPETEESMRETRERRLERRISSGRDEEFMRAKTLLAYYNNRHKLQEKGQRGMKMSQERVDKALHEQADKRQQVGKRGSLEKLGVPDASNYLLFKS</sequence>
<gene>
    <name evidence="2" type="ORF">BTUL_0012g00920</name>
</gene>
<feature type="compositionally biased region" description="Basic and acidic residues" evidence="1">
    <location>
        <begin position="173"/>
        <end position="198"/>
    </location>
</feature>
<dbReference type="Proteomes" id="UP000297777">
    <property type="component" value="Unassembled WGS sequence"/>
</dbReference>
<dbReference type="EMBL" id="PQXH01000012">
    <property type="protein sequence ID" value="TGO18147.1"/>
    <property type="molecule type" value="Genomic_DNA"/>
</dbReference>
<reference evidence="2 3" key="1">
    <citation type="submission" date="2017-12" db="EMBL/GenBank/DDBJ databases">
        <title>Comparative genomics of Botrytis spp.</title>
        <authorList>
            <person name="Valero-Jimenez C.A."/>
            <person name="Tapia P."/>
            <person name="Veloso J."/>
            <person name="Silva-Moreno E."/>
            <person name="Staats M."/>
            <person name="Valdes J.H."/>
            <person name="Van Kan J.A.L."/>
        </authorList>
    </citation>
    <scope>NUCLEOTIDE SEQUENCE [LARGE SCALE GENOMIC DNA]</scope>
    <source>
        <strain evidence="2 3">Bt9001</strain>
    </source>
</reference>
<feature type="region of interest" description="Disordered" evidence="1">
    <location>
        <begin position="85"/>
        <end position="137"/>
    </location>
</feature>
<evidence type="ECO:0000313" key="2">
    <source>
        <dbReference type="EMBL" id="TGO18147.1"/>
    </source>
</evidence>
<protein>
    <submittedName>
        <fullName evidence="2">Uncharacterized protein</fullName>
    </submittedName>
</protein>
<dbReference type="AlphaFoldDB" id="A0A4Z1F9X0"/>
<feature type="region of interest" description="Disordered" evidence="1">
    <location>
        <begin position="173"/>
        <end position="208"/>
    </location>
</feature>